<dbReference type="InterPro" id="IPR005174">
    <property type="entry name" value="KIB1-4_b-propeller"/>
</dbReference>
<dbReference type="CDD" id="cd09917">
    <property type="entry name" value="F-box_SF"/>
    <property type="match status" value="1"/>
</dbReference>
<dbReference type="AlphaFoldDB" id="A0AAW1WSA0"/>
<reference evidence="3 4" key="1">
    <citation type="journal article" date="2023" name="G3 (Bethesda)">
        <title>A chromosome-length genome assembly and annotation of blackberry (Rubus argutus, cv. 'Hillquist').</title>
        <authorList>
            <person name="Bruna T."/>
            <person name="Aryal R."/>
            <person name="Dudchenko O."/>
            <person name="Sargent D.J."/>
            <person name="Mead D."/>
            <person name="Buti M."/>
            <person name="Cavallini A."/>
            <person name="Hytonen T."/>
            <person name="Andres J."/>
            <person name="Pham M."/>
            <person name="Weisz D."/>
            <person name="Mascagni F."/>
            <person name="Usai G."/>
            <person name="Natali L."/>
            <person name="Bassil N."/>
            <person name="Fernandez G.E."/>
            <person name="Lomsadze A."/>
            <person name="Armour M."/>
            <person name="Olukolu B."/>
            <person name="Poorten T."/>
            <person name="Britton C."/>
            <person name="Davik J."/>
            <person name="Ashrafi H."/>
            <person name="Aiden E.L."/>
            <person name="Borodovsky M."/>
            <person name="Worthington M."/>
        </authorList>
    </citation>
    <scope>NUCLEOTIDE SEQUENCE [LARGE SCALE GENOMIC DNA]</scope>
    <source>
        <strain evidence="3">PI 553951</strain>
    </source>
</reference>
<protein>
    <recommendedName>
        <fullName evidence="5">F-box domain-containing protein</fullName>
    </recommendedName>
</protein>
<evidence type="ECO:0000259" key="1">
    <source>
        <dbReference type="Pfam" id="PF00646"/>
    </source>
</evidence>
<evidence type="ECO:0008006" key="5">
    <source>
        <dbReference type="Google" id="ProtNLM"/>
    </source>
</evidence>
<gene>
    <name evidence="3" type="ORF">M0R45_023746</name>
</gene>
<evidence type="ECO:0000313" key="3">
    <source>
        <dbReference type="EMBL" id="KAK9926519.1"/>
    </source>
</evidence>
<organism evidence="3 4">
    <name type="scientific">Rubus argutus</name>
    <name type="common">Southern blackberry</name>
    <dbReference type="NCBI Taxonomy" id="59490"/>
    <lineage>
        <taxon>Eukaryota</taxon>
        <taxon>Viridiplantae</taxon>
        <taxon>Streptophyta</taxon>
        <taxon>Embryophyta</taxon>
        <taxon>Tracheophyta</taxon>
        <taxon>Spermatophyta</taxon>
        <taxon>Magnoliopsida</taxon>
        <taxon>eudicotyledons</taxon>
        <taxon>Gunneridae</taxon>
        <taxon>Pentapetalae</taxon>
        <taxon>rosids</taxon>
        <taxon>fabids</taxon>
        <taxon>Rosales</taxon>
        <taxon>Rosaceae</taxon>
        <taxon>Rosoideae</taxon>
        <taxon>Rosoideae incertae sedis</taxon>
        <taxon>Rubus</taxon>
    </lineage>
</organism>
<dbReference type="PANTHER" id="PTHR33110:SF71">
    <property type="entry name" value="F-BOX_KELCH-REPEAT PROTEIN"/>
    <property type="match status" value="1"/>
</dbReference>
<accession>A0AAW1WSA0</accession>
<dbReference type="Pfam" id="PF03478">
    <property type="entry name" value="Beta-prop_KIB1-4"/>
    <property type="match status" value="1"/>
</dbReference>
<dbReference type="Pfam" id="PF00646">
    <property type="entry name" value="F-box"/>
    <property type="match status" value="1"/>
</dbReference>
<evidence type="ECO:0000259" key="2">
    <source>
        <dbReference type="Pfam" id="PF03478"/>
    </source>
</evidence>
<name>A0AAW1WSA0_RUBAR</name>
<dbReference type="Gene3D" id="1.20.1280.50">
    <property type="match status" value="1"/>
</dbReference>
<dbReference type="PANTHER" id="PTHR33110">
    <property type="entry name" value="F-BOX/KELCH-REPEAT PROTEIN-RELATED"/>
    <property type="match status" value="1"/>
</dbReference>
<comment type="caution">
    <text evidence="3">The sequence shown here is derived from an EMBL/GenBank/DDBJ whole genome shotgun (WGS) entry which is preliminary data.</text>
</comment>
<keyword evidence="4" id="KW-1185">Reference proteome</keyword>
<dbReference type="SUPFAM" id="SSF81383">
    <property type="entry name" value="F-box domain"/>
    <property type="match status" value="1"/>
</dbReference>
<dbReference type="EMBL" id="JBEDUW010000005">
    <property type="protein sequence ID" value="KAK9926519.1"/>
    <property type="molecule type" value="Genomic_DNA"/>
</dbReference>
<sequence>MSLNTKYSWSDLSVDILSSVAERLPYIDLFSFGAVCKRWRACVVRGIQYAPVVIRYCSYQQGYALELVDLLPMRLHRIGNTILQGHLLFDCRLHASKHGWLLFSKPQQEQYSFFFYNPLGKIMELPRLDMDTFNTQKDVKVAATFSTSPTCDDCVIFVILHRSTDGLRSTSKDCIISTCNLRDNRWITRKYPRPNDHEVGALAYVDGVFHCVFYMRCLSITFATFHLALADWVMTDYSALSKLALAFTWKCYLVESGGELLLVFYGLDYYFDGNRDSLYWHIYRFDPSRKDWTRLFTLGNRALLIYGMSSSITISPAKKEIADKILCFDYERTSCITYPSRIQKYSCQSIYSSILSMDMSHFRESISNFI</sequence>
<proteinExistence type="predicted"/>
<dbReference type="Proteomes" id="UP001457282">
    <property type="component" value="Unassembled WGS sequence"/>
</dbReference>
<feature type="domain" description="F-box" evidence="1">
    <location>
        <begin position="9"/>
        <end position="43"/>
    </location>
</feature>
<dbReference type="InterPro" id="IPR001810">
    <property type="entry name" value="F-box_dom"/>
</dbReference>
<feature type="domain" description="KIB1-4 beta-propeller" evidence="2">
    <location>
        <begin position="90"/>
        <end position="329"/>
    </location>
</feature>
<evidence type="ECO:0000313" key="4">
    <source>
        <dbReference type="Proteomes" id="UP001457282"/>
    </source>
</evidence>
<dbReference type="InterPro" id="IPR036047">
    <property type="entry name" value="F-box-like_dom_sf"/>
</dbReference>